<keyword evidence="2" id="KW-1185">Reference proteome</keyword>
<accession>A0AAV9Z370</accession>
<reference evidence="1 2" key="1">
    <citation type="journal article" date="2024" name="J Genomics">
        <title>Draft genome sequencing and assembly of Favolaschia claudopus CIRM-BRFM 2984 isolated from oak limbs.</title>
        <authorList>
            <person name="Navarro D."/>
            <person name="Drula E."/>
            <person name="Chaduli D."/>
            <person name="Cazenave R."/>
            <person name="Ahrendt S."/>
            <person name="Wang J."/>
            <person name="Lipzen A."/>
            <person name="Daum C."/>
            <person name="Barry K."/>
            <person name="Grigoriev I.V."/>
            <person name="Favel A."/>
            <person name="Rosso M.N."/>
            <person name="Martin F."/>
        </authorList>
    </citation>
    <scope>NUCLEOTIDE SEQUENCE [LARGE SCALE GENOMIC DNA]</scope>
    <source>
        <strain evidence="1 2">CIRM-BRFM 2984</strain>
    </source>
</reference>
<dbReference type="EMBL" id="JAWWNJ010000221">
    <property type="protein sequence ID" value="KAK6969510.1"/>
    <property type="molecule type" value="Genomic_DNA"/>
</dbReference>
<sequence length="101" mass="11552">MDVVPPSCRLKAPPNDALAAVWRQWRHIHPAPCWRTGMTVIPRAYRLKRKAQKLAALRKATAEYSQLRAQRKYHDIDGDTLVAGSRRQSAQMLDFDVDELA</sequence>
<name>A0AAV9Z370_9AGAR</name>
<evidence type="ECO:0000313" key="1">
    <source>
        <dbReference type="EMBL" id="KAK6969510.1"/>
    </source>
</evidence>
<comment type="caution">
    <text evidence="1">The sequence shown here is derived from an EMBL/GenBank/DDBJ whole genome shotgun (WGS) entry which is preliminary data.</text>
</comment>
<evidence type="ECO:0000313" key="2">
    <source>
        <dbReference type="Proteomes" id="UP001362999"/>
    </source>
</evidence>
<gene>
    <name evidence="1" type="ORF">R3P38DRAFT_2814251</name>
</gene>
<organism evidence="1 2">
    <name type="scientific">Favolaschia claudopus</name>
    <dbReference type="NCBI Taxonomy" id="2862362"/>
    <lineage>
        <taxon>Eukaryota</taxon>
        <taxon>Fungi</taxon>
        <taxon>Dikarya</taxon>
        <taxon>Basidiomycota</taxon>
        <taxon>Agaricomycotina</taxon>
        <taxon>Agaricomycetes</taxon>
        <taxon>Agaricomycetidae</taxon>
        <taxon>Agaricales</taxon>
        <taxon>Marasmiineae</taxon>
        <taxon>Mycenaceae</taxon>
        <taxon>Favolaschia</taxon>
    </lineage>
</organism>
<proteinExistence type="predicted"/>
<dbReference type="AlphaFoldDB" id="A0AAV9Z370"/>
<protein>
    <submittedName>
        <fullName evidence="1">Uncharacterized protein</fullName>
    </submittedName>
</protein>
<dbReference type="Proteomes" id="UP001362999">
    <property type="component" value="Unassembled WGS sequence"/>
</dbReference>